<proteinExistence type="inferred from homology"/>
<keyword evidence="2 5" id="KW-0812">Transmembrane</keyword>
<dbReference type="GO" id="GO:0016020">
    <property type="term" value="C:membrane"/>
    <property type="evidence" value="ECO:0007669"/>
    <property type="project" value="UniProtKB-SubCell"/>
</dbReference>
<reference evidence="6" key="1">
    <citation type="submission" date="2019-12" db="EMBL/GenBank/DDBJ databases">
        <title>Genome sequencing and annotation of Brassica cretica.</title>
        <authorList>
            <person name="Studholme D.J."/>
            <person name="Sarris P."/>
        </authorList>
    </citation>
    <scope>NUCLEOTIDE SEQUENCE</scope>
    <source>
        <strain evidence="6">PFS-109/04</strain>
        <tissue evidence="6">Leaf</tissue>
    </source>
</reference>
<dbReference type="PRINTS" id="PR00783">
    <property type="entry name" value="MINTRINSICP"/>
</dbReference>
<evidence type="ECO:0000313" key="6">
    <source>
        <dbReference type="EMBL" id="KAF3585515.1"/>
    </source>
</evidence>
<dbReference type="Pfam" id="PF00230">
    <property type="entry name" value="MIP"/>
    <property type="match status" value="1"/>
</dbReference>
<name>A0A8S9RVZ7_BRACR</name>
<dbReference type="PANTHER" id="PTHR45724">
    <property type="entry name" value="AQUAPORIN NIP2-1"/>
    <property type="match status" value="1"/>
</dbReference>
<dbReference type="InterPro" id="IPR023271">
    <property type="entry name" value="Aquaporin-like"/>
</dbReference>
<dbReference type="InterPro" id="IPR000425">
    <property type="entry name" value="MIP"/>
</dbReference>
<keyword evidence="4" id="KW-0472">Membrane</keyword>
<dbReference type="InterPro" id="IPR034294">
    <property type="entry name" value="Aquaporin_transptr"/>
</dbReference>
<evidence type="ECO:0000256" key="3">
    <source>
        <dbReference type="ARBA" id="ARBA00022989"/>
    </source>
</evidence>
<dbReference type="EMBL" id="QGKX02000088">
    <property type="protein sequence ID" value="KAF3585515.1"/>
    <property type="molecule type" value="Genomic_DNA"/>
</dbReference>
<evidence type="ECO:0008006" key="8">
    <source>
        <dbReference type="Google" id="ProtNLM"/>
    </source>
</evidence>
<protein>
    <recommendedName>
        <fullName evidence="8">Aquaporin</fullName>
    </recommendedName>
</protein>
<dbReference type="AlphaFoldDB" id="A0A8S9RVZ7"/>
<sequence length="195" mass="21384">MILAIDHGESDELSLEIPANYRQLIAILFMLHRHPLHLRQKTLLPLKKGIRSDLWQGWPWAKPNETFALGPALISGITVRTQTTILNIEDGRSSGDPRSPDSPCSLICTSFVQKLIGEFVGTFSLVFAGCSATVVNDTYGELVTLPGIALAWGLTVMVMTYSIGHVSGAHFNPDVSIAIASTRKFPFNTYKKQTS</sequence>
<evidence type="ECO:0000256" key="5">
    <source>
        <dbReference type="RuleBase" id="RU000477"/>
    </source>
</evidence>
<comment type="similarity">
    <text evidence="5">Belongs to the MIP/aquaporin (TC 1.A.8) family.</text>
</comment>
<gene>
    <name evidence="6" type="ORF">F2Q69_00030461</name>
</gene>
<evidence type="ECO:0000313" key="7">
    <source>
        <dbReference type="Proteomes" id="UP000712600"/>
    </source>
</evidence>
<dbReference type="Proteomes" id="UP000712600">
    <property type="component" value="Unassembled WGS sequence"/>
</dbReference>
<comment type="subcellular location">
    <subcellularLocation>
        <location evidence="1">Membrane</location>
        <topology evidence="1">Multi-pass membrane protein</topology>
    </subcellularLocation>
</comment>
<dbReference type="GO" id="GO:0015267">
    <property type="term" value="F:channel activity"/>
    <property type="evidence" value="ECO:0007669"/>
    <property type="project" value="InterPro"/>
</dbReference>
<dbReference type="PANTHER" id="PTHR45724:SF49">
    <property type="entry name" value="GENOME ASSEMBLY, CHROMOSOME: A05"/>
    <property type="match status" value="1"/>
</dbReference>
<accession>A0A8S9RVZ7</accession>
<evidence type="ECO:0000256" key="1">
    <source>
        <dbReference type="ARBA" id="ARBA00004141"/>
    </source>
</evidence>
<organism evidence="6 7">
    <name type="scientific">Brassica cretica</name>
    <name type="common">Mustard</name>
    <dbReference type="NCBI Taxonomy" id="69181"/>
    <lineage>
        <taxon>Eukaryota</taxon>
        <taxon>Viridiplantae</taxon>
        <taxon>Streptophyta</taxon>
        <taxon>Embryophyta</taxon>
        <taxon>Tracheophyta</taxon>
        <taxon>Spermatophyta</taxon>
        <taxon>Magnoliopsida</taxon>
        <taxon>eudicotyledons</taxon>
        <taxon>Gunneridae</taxon>
        <taxon>Pentapetalae</taxon>
        <taxon>rosids</taxon>
        <taxon>malvids</taxon>
        <taxon>Brassicales</taxon>
        <taxon>Brassicaceae</taxon>
        <taxon>Brassiceae</taxon>
        <taxon>Brassica</taxon>
    </lineage>
</organism>
<evidence type="ECO:0000256" key="4">
    <source>
        <dbReference type="ARBA" id="ARBA00023136"/>
    </source>
</evidence>
<dbReference type="SUPFAM" id="SSF81338">
    <property type="entry name" value="Aquaporin-like"/>
    <property type="match status" value="1"/>
</dbReference>
<comment type="caution">
    <text evidence="6">The sequence shown here is derived from an EMBL/GenBank/DDBJ whole genome shotgun (WGS) entry which is preliminary data.</text>
</comment>
<dbReference type="Gene3D" id="1.20.1080.10">
    <property type="entry name" value="Glycerol uptake facilitator protein"/>
    <property type="match status" value="1"/>
</dbReference>
<keyword evidence="5" id="KW-0813">Transport</keyword>
<keyword evidence="3" id="KW-1133">Transmembrane helix</keyword>
<evidence type="ECO:0000256" key="2">
    <source>
        <dbReference type="ARBA" id="ARBA00022692"/>
    </source>
</evidence>